<sequence>MDRSLKRKLEDHCEEVWFEEVSVEKDPSDTNWNSLVALVSGINNQIAVLDTEVNEVENRLKHFEEQQAISISAIRKKVEVLRSQIPTLKSVLKTVDIDPVAPPLTSLLKPVQSREELDELEDKAKDEEYGNALAQAAGRIFGYGRIGKGEVICYEMVDYFFDRKFLMECSWHGYNSIRVNGELKKKVGFINYENTIKLFHECVCISDESFTLSDCYKFVKVKMLRNTLRRVQSKKIRRPSRIPRVRSKKTDPASDLSVQAVVENQLRHLQNTSARSHGSSLVIRGLD</sequence>
<organism evidence="3 4">
    <name type="scientific">Anopheles albimanus</name>
    <name type="common">New world malaria mosquito</name>
    <dbReference type="NCBI Taxonomy" id="7167"/>
    <lineage>
        <taxon>Eukaryota</taxon>
        <taxon>Metazoa</taxon>
        <taxon>Ecdysozoa</taxon>
        <taxon>Arthropoda</taxon>
        <taxon>Hexapoda</taxon>
        <taxon>Insecta</taxon>
        <taxon>Pterygota</taxon>
        <taxon>Neoptera</taxon>
        <taxon>Endopterygota</taxon>
        <taxon>Diptera</taxon>
        <taxon>Nematocera</taxon>
        <taxon>Culicoidea</taxon>
        <taxon>Culicidae</taxon>
        <taxon>Anophelinae</taxon>
        <taxon>Anopheles</taxon>
    </lineage>
</organism>
<evidence type="ECO:0000313" key="3">
    <source>
        <dbReference type="EnsemblMetazoa" id="AALB016722-PA"/>
    </source>
</evidence>
<evidence type="ECO:0000259" key="2">
    <source>
        <dbReference type="Pfam" id="PF16064"/>
    </source>
</evidence>
<keyword evidence="1" id="KW-0175">Coiled coil</keyword>
<feature type="coiled-coil region" evidence="1">
    <location>
        <begin position="39"/>
        <end position="66"/>
    </location>
</feature>
<reference evidence="3 4" key="1">
    <citation type="journal article" date="2017" name="G3 (Bethesda)">
        <title>The Physical Genome Mapping of Anopheles albimanus Corrected Scaffold Misassemblies and Identified Interarm Rearrangements in Genus Anopheles.</title>
        <authorList>
            <person name="Artemov G.N."/>
            <person name="Peery A.N."/>
            <person name="Jiang X."/>
            <person name="Tu Z."/>
            <person name="Stegniy V.N."/>
            <person name="Sharakhova M.V."/>
            <person name="Sharakhov I.V."/>
        </authorList>
    </citation>
    <scope>NUCLEOTIDE SEQUENCE [LARGE SCALE GENOMIC DNA]</scope>
    <source>
        <strain evidence="3 4">ALBI9_A</strain>
    </source>
</reference>
<dbReference type="Pfam" id="PF16064">
    <property type="entry name" value="DUF4806"/>
    <property type="match status" value="1"/>
</dbReference>
<accession>A0A8W7K9I3</accession>
<proteinExistence type="predicted"/>
<evidence type="ECO:0000256" key="1">
    <source>
        <dbReference type="SAM" id="Coils"/>
    </source>
</evidence>
<evidence type="ECO:0000313" key="4">
    <source>
        <dbReference type="Proteomes" id="UP000069272"/>
    </source>
</evidence>
<dbReference type="EnsemblMetazoa" id="AALB016722-RA">
    <property type="protein sequence ID" value="AALB016722-PA"/>
    <property type="gene ID" value="AALB016722"/>
</dbReference>
<feature type="domain" description="DUF4806" evidence="2">
    <location>
        <begin position="109"/>
        <end position="201"/>
    </location>
</feature>
<name>A0A8W7K9I3_ANOAL</name>
<dbReference type="Proteomes" id="UP000069272">
    <property type="component" value="Chromosome 2R"/>
</dbReference>
<dbReference type="InterPro" id="IPR032071">
    <property type="entry name" value="DUF4806"/>
</dbReference>
<dbReference type="AlphaFoldDB" id="A0A8W7K9I3"/>
<keyword evidence="4" id="KW-1185">Reference proteome</keyword>
<reference evidence="3" key="2">
    <citation type="submission" date="2022-08" db="UniProtKB">
        <authorList>
            <consortium name="EnsemblMetazoa"/>
        </authorList>
    </citation>
    <scope>IDENTIFICATION</scope>
    <source>
        <strain evidence="3">STECLA/ALBI9_A</strain>
    </source>
</reference>
<protein>
    <recommendedName>
        <fullName evidence="2">DUF4806 domain-containing protein</fullName>
    </recommendedName>
</protein>